<dbReference type="OrthoDB" id="9803968at2"/>
<protein>
    <submittedName>
        <fullName evidence="3">Acyl-CoA synthetase (AMP-forming)/AMP-acid ligase II</fullName>
    </submittedName>
</protein>
<reference evidence="3 4" key="1">
    <citation type="submission" date="2016-11" db="EMBL/GenBank/DDBJ databases">
        <authorList>
            <person name="Varghese N."/>
            <person name="Submissions S."/>
        </authorList>
    </citation>
    <scope>NUCLEOTIDE SEQUENCE [LARGE SCALE GENOMIC DNA]</scope>
    <source>
        <strain evidence="3 4">DSM 29620</strain>
    </source>
</reference>
<organism evidence="3 4">
    <name type="scientific">Lutimaribacter pacificus</name>
    <dbReference type="NCBI Taxonomy" id="391948"/>
    <lineage>
        <taxon>Bacteria</taxon>
        <taxon>Pseudomonadati</taxon>
        <taxon>Pseudomonadota</taxon>
        <taxon>Alphaproteobacteria</taxon>
        <taxon>Rhodobacterales</taxon>
        <taxon>Roseobacteraceae</taxon>
        <taxon>Lutimaribacter</taxon>
    </lineage>
</organism>
<sequence length="524" mass="56795">MIPIAPPAPDNPPHETVNDMIRASAARNPGRMAVVCGDTRRTWAEFDERVNRVANALIGMGVAKGDRVAMLAPNSAEYAELFIGTLRAGAIITPLSTMAASGALEKMLLDCGAKTFFLADQYRDLAAPFLSGLAAQTVALDFDAGLPRYEDLLARADTSDPAVPVTLDDPCNLIYSSGTTGTPKGILHNHWMRAAQMSRVGPNGYADDDARTLISTPLYSNTTIVCFLPALVGGGTAHLMPKFDARRYLEIVQAERITHTMLVPVQYKRIMDVPDFDDFDLSSMRCKFSTSAPLRADVKADVLARFPGKLIEYYGLTEGGGVTVLVADEQPGKLHTVGAPAEFSEIRIIDEDGKPLPQGQVGEIVGRSPTMMSGYFGRDDLTAEYIWTDGDGTQFFRSGDMGRFDEDGFLILSDRKKDMIISGGLNIYADDLELVLLSDPDVMDAAVIGVPSEAWGETPLGLVVLHAGAERGADDICRAANERLGKSHRLSAVEIRDDLPRSSIGKILKRELRAPYWEAAGRQI</sequence>
<evidence type="ECO:0000259" key="1">
    <source>
        <dbReference type="Pfam" id="PF00501"/>
    </source>
</evidence>
<dbReference type="PROSITE" id="PS00455">
    <property type="entry name" value="AMP_BINDING"/>
    <property type="match status" value="1"/>
</dbReference>
<dbReference type="Gene3D" id="3.40.50.12780">
    <property type="entry name" value="N-terminal domain of ligase-like"/>
    <property type="match status" value="1"/>
</dbReference>
<keyword evidence="3" id="KW-0436">Ligase</keyword>
<dbReference type="Proteomes" id="UP000324252">
    <property type="component" value="Unassembled WGS sequence"/>
</dbReference>
<feature type="domain" description="AMP-binding enzyme C-terminal" evidence="2">
    <location>
        <begin position="432"/>
        <end position="506"/>
    </location>
</feature>
<evidence type="ECO:0000313" key="4">
    <source>
        <dbReference type="Proteomes" id="UP000324252"/>
    </source>
</evidence>
<dbReference type="Pfam" id="PF00501">
    <property type="entry name" value="AMP-binding"/>
    <property type="match status" value="1"/>
</dbReference>
<dbReference type="InterPro" id="IPR045851">
    <property type="entry name" value="AMP-bd_C_sf"/>
</dbReference>
<gene>
    <name evidence="3" type="ORF">SAMN05444142_10292</name>
</gene>
<dbReference type="SUPFAM" id="SSF56801">
    <property type="entry name" value="Acetyl-CoA synthetase-like"/>
    <property type="match status" value="1"/>
</dbReference>
<evidence type="ECO:0000259" key="2">
    <source>
        <dbReference type="Pfam" id="PF13193"/>
    </source>
</evidence>
<keyword evidence="4" id="KW-1185">Reference proteome</keyword>
<dbReference type="RefSeq" id="WP_149787779.1">
    <property type="nucleotide sequence ID" value="NZ_FNIO01000003.1"/>
</dbReference>
<dbReference type="PANTHER" id="PTHR43767:SF7">
    <property type="entry name" value="MEDIUM_LONG-CHAIN-FATTY-ACID--COA LIGASE FADD8"/>
    <property type="match status" value="1"/>
</dbReference>
<dbReference type="InterPro" id="IPR025110">
    <property type="entry name" value="AMP-bd_C"/>
</dbReference>
<dbReference type="GO" id="GO:0016877">
    <property type="term" value="F:ligase activity, forming carbon-sulfur bonds"/>
    <property type="evidence" value="ECO:0007669"/>
    <property type="project" value="UniProtKB-ARBA"/>
</dbReference>
<proteinExistence type="predicted"/>
<dbReference type="PANTHER" id="PTHR43767">
    <property type="entry name" value="LONG-CHAIN-FATTY-ACID--COA LIGASE"/>
    <property type="match status" value="1"/>
</dbReference>
<dbReference type="EMBL" id="FQZZ01000002">
    <property type="protein sequence ID" value="SHJ84924.1"/>
    <property type="molecule type" value="Genomic_DNA"/>
</dbReference>
<accession>A0A1H0G4N0</accession>
<dbReference type="Gene3D" id="3.30.300.30">
    <property type="match status" value="1"/>
</dbReference>
<dbReference type="Pfam" id="PF13193">
    <property type="entry name" value="AMP-binding_C"/>
    <property type="match status" value="1"/>
</dbReference>
<feature type="domain" description="AMP-dependent synthetase/ligase" evidence="1">
    <location>
        <begin position="22"/>
        <end position="376"/>
    </location>
</feature>
<dbReference type="InterPro" id="IPR042099">
    <property type="entry name" value="ANL_N_sf"/>
</dbReference>
<dbReference type="AlphaFoldDB" id="A0A1H0G4N0"/>
<dbReference type="InterPro" id="IPR020845">
    <property type="entry name" value="AMP-binding_CS"/>
</dbReference>
<dbReference type="InterPro" id="IPR000873">
    <property type="entry name" value="AMP-dep_synth/lig_dom"/>
</dbReference>
<dbReference type="InterPro" id="IPR050237">
    <property type="entry name" value="ATP-dep_AMP-bd_enzyme"/>
</dbReference>
<name>A0A1H0G4N0_9RHOB</name>
<evidence type="ECO:0000313" key="3">
    <source>
        <dbReference type="EMBL" id="SHJ84924.1"/>
    </source>
</evidence>